<evidence type="ECO:0000313" key="4">
    <source>
        <dbReference type="Proteomes" id="UP001596434"/>
    </source>
</evidence>
<dbReference type="EMBL" id="JBHTAT010000001">
    <property type="protein sequence ID" value="MFC7256889.1"/>
    <property type="molecule type" value="Genomic_DNA"/>
</dbReference>
<dbReference type="InterPro" id="IPR036116">
    <property type="entry name" value="FN3_sf"/>
</dbReference>
<protein>
    <recommendedName>
        <fullName evidence="2">Fibronectin type-III domain-containing protein</fullName>
    </recommendedName>
</protein>
<gene>
    <name evidence="3" type="ORF">ACFQKE_16510</name>
</gene>
<feature type="region of interest" description="Disordered" evidence="1">
    <location>
        <begin position="292"/>
        <end position="315"/>
    </location>
</feature>
<accession>A0ABD6A2W5</accession>
<evidence type="ECO:0000259" key="2">
    <source>
        <dbReference type="PROSITE" id="PS50853"/>
    </source>
</evidence>
<feature type="compositionally biased region" description="Polar residues" evidence="1">
    <location>
        <begin position="578"/>
        <end position="594"/>
    </location>
</feature>
<dbReference type="PROSITE" id="PS50853">
    <property type="entry name" value="FN3"/>
    <property type="match status" value="2"/>
</dbReference>
<feature type="compositionally biased region" description="Gly residues" evidence="1">
    <location>
        <begin position="136"/>
        <end position="164"/>
    </location>
</feature>
<feature type="region of interest" description="Disordered" evidence="1">
    <location>
        <begin position="136"/>
        <end position="185"/>
    </location>
</feature>
<dbReference type="InterPro" id="IPR003961">
    <property type="entry name" value="FN3_dom"/>
</dbReference>
<feature type="region of interest" description="Disordered" evidence="1">
    <location>
        <begin position="336"/>
        <end position="373"/>
    </location>
</feature>
<dbReference type="AlphaFoldDB" id="A0ABD6A2W5"/>
<feature type="region of interest" description="Disordered" evidence="1">
    <location>
        <begin position="578"/>
        <end position="626"/>
    </location>
</feature>
<feature type="domain" description="Fibronectin type-III" evidence="2">
    <location>
        <begin position="495"/>
        <end position="590"/>
    </location>
</feature>
<dbReference type="SUPFAM" id="SSF49265">
    <property type="entry name" value="Fibronectin type III"/>
    <property type="match status" value="2"/>
</dbReference>
<dbReference type="GeneID" id="96955286"/>
<feature type="compositionally biased region" description="Polar residues" evidence="1">
    <location>
        <begin position="346"/>
        <end position="355"/>
    </location>
</feature>
<evidence type="ECO:0000313" key="3">
    <source>
        <dbReference type="EMBL" id="MFC7256889.1"/>
    </source>
</evidence>
<feature type="compositionally biased region" description="Polar residues" evidence="1">
    <location>
        <begin position="292"/>
        <end position="304"/>
    </location>
</feature>
<comment type="caution">
    <text evidence="3">The sequence shown here is derived from an EMBL/GenBank/DDBJ whole genome shotgun (WGS) entry which is preliminary data.</text>
</comment>
<dbReference type="RefSeq" id="WP_379706393.1">
    <property type="nucleotide sequence ID" value="NZ_JBHTAT010000001.1"/>
</dbReference>
<feature type="region of interest" description="Disordered" evidence="1">
    <location>
        <begin position="988"/>
        <end position="1020"/>
    </location>
</feature>
<feature type="region of interest" description="Disordered" evidence="1">
    <location>
        <begin position="385"/>
        <end position="408"/>
    </location>
</feature>
<organism evidence="3 4">
    <name type="scientific">Haloplanus litoreus</name>
    <dbReference type="NCBI Taxonomy" id="767515"/>
    <lineage>
        <taxon>Archaea</taxon>
        <taxon>Methanobacteriati</taxon>
        <taxon>Methanobacteriota</taxon>
        <taxon>Stenosarchaea group</taxon>
        <taxon>Halobacteria</taxon>
        <taxon>Halobacteriales</taxon>
        <taxon>Haloferacaceae</taxon>
        <taxon>Haloplanus</taxon>
    </lineage>
</organism>
<sequence>MPTYDTPNSSGTYDPPDGLAEFKLVVVGSEGAGGSETSAGAAGKVEGVLPLSGGESFTLYVAGTVSDGPDGYPTVGAPSPIADGGDSNSTSEVNEWGGAGGAVTVLERDGDGVYVAIAEGGGGGAGTYNPTYNGDHGGGGGARGGIGGQGAQDGGGSGEGGDGGTQENLDADPDIPATAGHPGGTTAIAELTSVTETTESPATPRIEIIDHPRNVSLTVADHTDTTVDLAVDADNSESWTIHRSTSSGFSPDSGNQVASISSGGAQTYTDTGLTQGKIYYYKAVATNPAGSTATSEVSQTTNGPAPTFGSLTVVDDSGDGHADAFDCDFTRGGSDEDHLEIRGSIDNGSSFSQLGTDQTPDTTQYTTPEQDDGQEYVLKVTAVYPDTESDSGTLTRTTDPRDLSQDDITPVDTSVEDQLRIPNPGVADYGDYRGQLRVTNSGDAYGSDVVVAYDGADLVFTGLPDGEKFDLQGRHETEHVNGVWAGVSAITLLPQPGDVQVASIQATQATITWDDTADNEDDILIERRREYADGFGAYEEVVVKAANATQHVDDTIVPGVTYQWRVSNRTEHVVSRATTAQATSNSIRPSNAAPTSGWWAEVDTPSADTPRTPPIVGSPQRDPSVNDLEQVTIPVPKDEGWDSDAFIDAPVRVWHDGKRLPIDQLADRGQTPGATTLIAEGGTALYETDEYQFTNTDVHAAVNAVVDDTPYGKDVTAPSVSEDEVITVDTQDAAETYLDRRRSDAPVVVRADGTVERGQTCWVWEGEQYTSGGTVVSGEFGDDADYSAAEAADAVGGTIQRTITLDHDIPGDEVEIRIRDKYANLEGELQVRIDGKTVGADLVTNTQNKTLGWTNYTGGQSYENDTSGESVSPSALSAGDHIVEVEAVNAIPGGTSVSTTGTWAVDVVSVHDGRYPPGGFDNTTDSNDALAQPGYHSPDPVGAVFLVRGFRSGVGARLASIWDDTSGVQAVAVSQNYGDTWIERSNSTGVNASWADPSVDLQSGWRSVPTAPSPRPRRLA</sequence>
<feature type="region of interest" description="Disordered" evidence="1">
    <location>
        <begin position="242"/>
        <end position="268"/>
    </location>
</feature>
<dbReference type="Gene3D" id="2.60.40.10">
    <property type="entry name" value="Immunoglobulins"/>
    <property type="match status" value="2"/>
</dbReference>
<dbReference type="Proteomes" id="UP001596434">
    <property type="component" value="Unassembled WGS sequence"/>
</dbReference>
<name>A0ABD6A2W5_9EURY</name>
<reference evidence="3 4" key="1">
    <citation type="journal article" date="2019" name="Int. J. Syst. Evol. Microbiol.">
        <title>The Global Catalogue of Microorganisms (GCM) 10K type strain sequencing project: providing services to taxonomists for standard genome sequencing and annotation.</title>
        <authorList>
            <consortium name="The Broad Institute Genomics Platform"/>
            <consortium name="The Broad Institute Genome Sequencing Center for Infectious Disease"/>
            <person name="Wu L."/>
            <person name="Ma J."/>
        </authorList>
    </citation>
    <scope>NUCLEOTIDE SEQUENCE [LARGE SCALE GENOMIC DNA]</scope>
    <source>
        <strain evidence="3 4">GX21</strain>
    </source>
</reference>
<keyword evidence="4" id="KW-1185">Reference proteome</keyword>
<feature type="compositionally biased region" description="Low complexity" evidence="1">
    <location>
        <begin position="356"/>
        <end position="368"/>
    </location>
</feature>
<dbReference type="InterPro" id="IPR013783">
    <property type="entry name" value="Ig-like_fold"/>
</dbReference>
<evidence type="ECO:0000256" key="1">
    <source>
        <dbReference type="SAM" id="MobiDB-lite"/>
    </source>
</evidence>
<feature type="domain" description="Fibronectin type-III" evidence="2">
    <location>
        <begin position="211"/>
        <end position="305"/>
    </location>
</feature>
<proteinExistence type="predicted"/>
<dbReference type="CDD" id="cd00063">
    <property type="entry name" value="FN3"/>
    <property type="match status" value="1"/>
</dbReference>